<proteinExistence type="predicted"/>
<dbReference type="RefSeq" id="WP_090010900.1">
    <property type="nucleotide sequence ID" value="NZ_FNET01000015.1"/>
</dbReference>
<evidence type="ECO:0000313" key="1">
    <source>
        <dbReference type="EMBL" id="SDM00847.1"/>
    </source>
</evidence>
<sequence>MLCASLLSDDTIAELAAVTPLVLINRIVPGVSSVLMDSASGMDQVVARLESLGHEDYVYLGGPAAACSLGPRESLRVTPSRSR</sequence>
<dbReference type="Proteomes" id="UP000199682">
    <property type="component" value="Unassembled WGS sequence"/>
</dbReference>
<dbReference type="AlphaFoldDB" id="A0A1G9PRL2"/>
<organism evidence="1 2">
    <name type="scientific">Lentzea albidocapillata subsp. violacea</name>
    <dbReference type="NCBI Taxonomy" id="128104"/>
    <lineage>
        <taxon>Bacteria</taxon>
        <taxon>Bacillati</taxon>
        <taxon>Actinomycetota</taxon>
        <taxon>Actinomycetes</taxon>
        <taxon>Pseudonocardiales</taxon>
        <taxon>Pseudonocardiaceae</taxon>
        <taxon>Lentzea</taxon>
    </lineage>
</organism>
<reference evidence="2" key="1">
    <citation type="submission" date="2016-10" db="EMBL/GenBank/DDBJ databases">
        <authorList>
            <person name="Varghese N."/>
            <person name="Submissions S."/>
        </authorList>
    </citation>
    <scope>NUCLEOTIDE SEQUENCE [LARGE SCALE GENOMIC DNA]</scope>
    <source>
        <strain evidence="2">DSM 44796</strain>
    </source>
</reference>
<dbReference type="InterPro" id="IPR028082">
    <property type="entry name" value="Peripla_BP_I"/>
</dbReference>
<protein>
    <submittedName>
        <fullName evidence="1">LacI family transcriptional regulator</fullName>
    </submittedName>
</protein>
<evidence type="ECO:0000313" key="2">
    <source>
        <dbReference type="Proteomes" id="UP000199682"/>
    </source>
</evidence>
<accession>A0A1G9PRL2</accession>
<dbReference type="Gene3D" id="3.40.50.2300">
    <property type="match status" value="2"/>
</dbReference>
<gene>
    <name evidence="1" type="ORF">SAMN04488074_115128</name>
</gene>
<dbReference type="EMBL" id="FNET01000015">
    <property type="protein sequence ID" value="SDM00847.1"/>
    <property type="molecule type" value="Genomic_DNA"/>
</dbReference>
<name>A0A1G9PRL2_9PSEU</name>
<dbReference type="SUPFAM" id="SSF53822">
    <property type="entry name" value="Periplasmic binding protein-like I"/>
    <property type="match status" value="1"/>
</dbReference>